<evidence type="ECO:0000256" key="5">
    <source>
        <dbReference type="ARBA" id="ARBA00023163"/>
    </source>
</evidence>
<evidence type="ECO:0000256" key="2">
    <source>
        <dbReference type="ARBA" id="ARBA00022737"/>
    </source>
</evidence>
<dbReference type="GeneID" id="93794766"/>
<dbReference type="HOGENOM" id="CLU_013442_5_3_9"/>
<keyword evidence="2" id="KW-0677">Repeat</keyword>
<dbReference type="BioCyc" id="SCAR396513:SCA_RS11675-MONOMER"/>
<dbReference type="PROSITE" id="PS51094">
    <property type="entry name" value="PTS_EIIA_TYPE_2"/>
    <property type="match status" value="1"/>
</dbReference>
<feature type="domain" description="PTS EIIA type-2" evidence="6">
    <location>
        <begin position="487"/>
        <end position="625"/>
    </location>
</feature>
<protein>
    <submittedName>
        <fullName evidence="8">Regulator of sorbitol operon</fullName>
    </submittedName>
</protein>
<dbReference type="Pfam" id="PF00874">
    <property type="entry name" value="PRD"/>
    <property type="match status" value="1"/>
</dbReference>
<dbReference type="PROSITE" id="PS51372">
    <property type="entry name" value="PRD_2"/>
    <property type="match status" value="1"/>
</dbReference>
<feature type="domain" description="PRD" evidence="7">
    <location>
        <begin position="277"/>
        <end position="383"/>
    </location>
</feature>
<dbReference type="SUPFAM" id="SSF55804">
    <property type="entry name" value="Phoshotransferase/anion transport protein"/>
    <property type="match status" value="1"/>
</dbReference>
<dbReference type="AlphaFoldDB" id="B9DJ28"/>
<organism evidence="8 9">
    <name type="scientific">Staphylococcus carnosus (strain TM300)</name>
    <dbReference type="NCBI Taxonomy" id="396513"/>
    <lineage>
        <taxon>Bacteria</taxon>
        <taxon>Bacillati</taxon>
        <taxon>Bacillota</taxon>
        <taxon>Bacilli</taxon>
        <taxon>Bacillales</taxon>
        <taxon>Staphylococcaceae</taxon>
        <taxon>Staphylococcus</taxon>
    </lineage>
</organism>
<keyword evidence="3" id="KW-0805">Transcription regulation</keyword>
<sequence length="628" mass="73520">MPLNQKHFKLVQILLKSNLPIDKAAVELDISEKTITNYIKQINREFENIFSIRKRDSLLVLTIMDDQKFWDELNKDSFLNNDSESILTNRLGKLFYELITNDISLIDDLSEKLYLSRTALNTLVTELKEKIKEYNLQIIGKPNVGISLKGKEIYIRKFAIEKLPKILNEEELPQPLNEKLDNLKNTMNLDTQTFFNLQNSIKITLLRLSKHKFIEKDSFKNTDTAIFKSNEFNTLNFLNEYISQTYTSSTSNYELLLIAIQLLGRRASLMEEIINESDEKLIMKIINNTIRDVKRYFDIQIDENLFNKDIKLHIKHLINRLIFNIKLENNVSAEMDIQFPFAFELSKILGDSITKYTGLSISKPELGFLTIYFSVYLEQLEQRFSDMKNIGIYTDGGLSTIKLLSSYLYKIFGKDISIEAIEKADLSIVESEYDFIISTQPLNRLFNKIIYIENVFNEKHFKLRIEQFLIYKDISNKEVFNRSVILDFINERDFYHLSDADDYYSVIQFLASEMIDEQRVDSKFDQTIIEREILKSTINKAVGFPHATHSMEGIQIKVALLDNTIKSYPDLKMVILIATPKTINNEALLIRIYEEVLSITKNMYLTKKITNQTDFEDFVYLLNEEMRD</sequence>
<keyword evidence="5" id="KW-0804">Transcription</keyword>
<evidence type="ECO:0000259" key="7">
    <source>
        <dbReference type="PROSITE" id="PS51372"/>
    </source>
</evidence>
<keyword evidence="9" id="KW-1185">Reference proteome</keyword>
<evidence type="ECO:0000256" key="4">
    <source>
        <dbReference type="ARBA" id="ARBA00023159"/>
    </source>
</evidence>
<dbReference type="InterPro" id="IPR016152">
    <property type="entry name" value="PTrfase/Anion_transptr"/>
</dbReference>
<proteinExistence type="predicted"/>
<evidence type="ECO:0000256" key="1">
    <source>
        <dbReference type="ARBA" id="ARBA00011798"/>
    </source>
</evidence>
<dbReference type="eggNOG" id="COG3711">
    <property type="taxonomic scope" value="Bacteria"/>
</dbReference>
<dbReference type="PANTHER" id="PTHR30185">
    <property type="entry name" value="CRYPTIC BETA-GLUCOSIDE BGL OPERON ANTITERMINATOR"/>
    <property type="match status" value="1"/>
</dbReference>
<dbReference type="SUPFAM" id="SSF63520">
    <property type="entry name" value="PTS-regulatory domain, PRD"/>
    <property type="match status" value="1"/>
</dbReference>
<name>B9DJ28_STACT</name>
<dbReference type="EMBL" id="AM295250">
    <property type="protein sequence ID" value="CAL29221.1"/>
    <property type="molecule type" value="Genomic_DNA"/>
</dbReference>
<dbReference type="InterPro" id="IPR050661">
    <property type="entry name" value="BglG_antiterminators"/>
</dbReference>
<dbReference type="Gene3D" id="1.10.1790.10">
    <property type="entry name" value="PRD domain"/>
    <property type="match status" value="1"/>
</dbReference>
<keyword evidence="4" id="KW-0010">Activator</keyword>
<comment type="subunit">
    <text evidence="1">Homodimer or homotrimer. Seems to be a monomer when not phosphorylated.</text>
</comment>
<dbReference type="Gene3D" id="3.40.930.10">
    <property type="entry name" value="Mannitol-specific EII, Chain A"/>
    <property type="match status" value="1"/>
</dbReference>
<evidence type="ECO:0000313" key="8">
    <source>
        <dbReference type="EMBL" id="CAL29221.1"/>
    </source>
</evidence>
<dbReference type="Pfam" id="PF05043">
    <property type="entry name" value="Mga"/>
    <property type="match status" value="1"/>
</dbReference>
<dbReference type="InterPro" id="IPR007737">
    <property type="entry name" value="Mga_HTH"/>
</dbReference>
<dbReference type="KEGG" id="sca:SCA_2318"/>
<reference evidence="8 9" key="1">
    <citation type="journal article" date="2009" name="Appl. Environ. Microbiol.">
        <title>Genome analysis of the meat starter culture bacterium Staphylococcus carnosus TM300.</title>
        <authorList>
            <person name="Rosenstein R."/>
            <person name="Nerz C."/>
            <person name="Biswas L."/>
            <person name="Resch A."/>
            <person name="Raddatz G."/>
            <person name="Schuster S.C."/>
            <person name="Goetz F."/>
        </authorList>
    </citation>
    <scope>NUCLEOTIDE SEQUENCE [LARGE SCALE GENOMIC DNA]</scope>
    <source>
        <strain evidence="8 9">TM300</strain>
    </source>
</reference>
<dbReference type="OrthoDB" id="3710983at2"/>
<evidence type="ECO:0000313" key="9">
    <source>
        <dbReference type="Proteomes" id="UP000000444"/>
    </source>
</evidence>
<dbReference type="PANTHER" id="PTHR30185:SF18">
    <property type="entry name" value="TRANSCRIPTIONAL REGULATOR MTLR"/>
    <property type="match status" value="1"/>
</dbReference>
<evidence type="ECO:0000256" key="3">
    <source>
        <dbReference type="ARBA" id="ARBA00023015"/>
    </source>
</evidence>
<dbReference type="InterPro" id="IPR002178">
    <property type="entry name" value="PTS_EIIA_type-2_dom"/>
</dbReference>
<evidence type="ECO:0000259" key="6">
    <source>
        <dbReference type="PROSITE" id="PS51094"/>
    </source>
</evidence>
<dbReference type="GO" id="GO:0006355">
    <property type="term" value="P:regulation of DNA-templated transcription"/>
    <property type="evidence" value="ECO:0007669"/>
    <property type="project" value="InterPro"/>
</dbReference>
<dbReference type="InterPro" id="IPR036634">
    <property type="entry name" value="PRD_sf"/>
</dbReference>
<dbReference type="Proteomes" id="UP000000444">
    <property type="component" value="Chromosome"/>
</dbReference>
<dbReference type="InterPro" id="IPR011608">
    <property type="entry name" value="PRD"/>
</dbReference>
<dbReference type="RefSeq" id="WP_015901556.1">
    <property type="nucleotide sequence ID" value="NC_012121.1"/>
</dbReference>
<gene>
    <name evidence="8" type="primary">srlM</name>
    <name evidence="8" type="ordered locus">Sca_2318</name>
</gene>
<accession>B9DJ28</accession>